<dbReference type="InterPro" id="IPR029058">
    <property type="entry name" value="AB_hydrolase_fold"/>
</dbReference>
<dbReference type="Proteomes" id="UP000325003">
    <property type="component" value="Unassembled WGS sequence"/>
</dbReference>
<dbReference type="Pfam" id="PF00561">
    <property type="entry name" value="Abhydrolase_1"/>
    <property type="match status" value="1"/>
</dbReference>
<dbReference type="InterPro" id="IPR000073">
    <property type="entry name" value="AB_hydrolase_1"/>
</dbReference>
<dbReference type="PANTHER" id="PTHR46118:SF4">
    <property type="entry name" value="PROTEIN ABHD11"/>
    <property type="match status" value="1"/>
</dbReference>
<dbReference type="GO" id="GO:0016787">
    <property type="term" value="F:hydrolase activity"/>
    <property type="evidence" value="ECO:0007669"/>
    <property type="project" value="UniProtKB-KW"/>
</dbReference>
<sequence length="287" mass="31703">MTLNRAGVGRVCSVAGHRGTPERLVRVPLHTTSYGDSAHPQGSRIVFCHGLFGQGRNWTQHAKALAADHRVLLVDMPDHGRSPWSDRFDYLAAADQVAELLSADDPVVLVGHSMGGKTAMALALRHPELVERLCVVDVAPVAYQHTTEFARFIDAMLAIDLTTLEGRGAADAALQDAVPDPVVRGFLLQNLRREGDRWHWQPNLELLRDQIDDIGGWPTAALEQEAPYDGPVLWVGGAESRYVLADYAPAMEAYFPRVRRVTVKGAGHWVHSEQPAIFLEVLRRFVD</sequence>
<dbReference type="PANTHER" id="PTHR46118">
    <property type="entry name" value="PROTEIN ABHD11"/>
    <property type="match status" value="1"/>
</dbReference>
<keyword evidence="1 3" id="KW-0378">Hydrolase</keyword>
<dbReference type="SUPFAM" id="SSF53474">
    <property type="entry name" value="alpha/beta-Hydrolases"/>
    <property type="match status" value="1"/>
</dbReference>
<name>A0A5B1LL09_9ACTN</name>
<proteinExistence type="predicted"/>
<evidence type="ECO:0000313" key="4">
    <source>
        <dbReference type="Proteomes" id="UP000325003"/>
    </source>
</evidence>
<accession>A0A5B1LL09</accession>
<dbReference type="EMBL" id="VUJV01000001">
    <property type="protein sequence ID" value="KAA1420818.1"/>
    <property type="molecule type" value="Genomic_DNA"/>
</dbReference>
<dbReference type="PRINTS" id="PR00111">
    <property type="entry name" value="ABHYDROLASE"/>
</dbReference>
<dbReference type="Gene3D" id="3.40.50.1820">
    <property type="entry name" value="alpha/beta hydrolase"/>
    <property type="match status" value="1"/>
</dbReference>
<keyword evidence="4" id="KW-1185">Reference proteome</keyword>
<evidence type="ECO:0000256" key="1">
    <source>
        <dbReference type="ARBA" id="ARBA00022801"/>
    </source>
</evidence>
<feature type="domain" description="AB hydrolase-1" evidence="2">
    <location>
        <begin position="45"/>
        <end position="274"/>
    </location>
</feature>
<organism evidence="3 4">
    <name type="scientific">Nocardioides humilatus</name>
    <dbReference type="NCBI Taxonomy" id="2607660"/>
    <lineage>
        <taxon>Bacteria</taxon>
        <taxon>Bacillati</taxon>
        <taxon>Actinomycetota</taxon>
        <taxon>Actinomycetes</taxon>
        <taxon>Propionibacteriales</taxon>
        <taxon>Nocardioidaceae</taxon>
        <taxon>Nocardioides</taxon>
    </lineage>
</organism>
<reference evidence="3 4" key="1">
    <citation type="submission" date="2019-09" db="EMBL/GenBank/DDBJ databases">
        <title>Nocardioides panacisoli sp. nov., isolated from the soil of a ginseng field.</title>
        <authorList>
            <person name="Cho C."/>
        </authorList>
    </citation>
    <scope>NUCLEOTIDE SEQUENCE [LARGE SCALE GENOMIC DNA]</scope>
    <source>
        <strain evidence="3 4">BN130099</strain>
    </source>
</reference>
<reference evidence="3 4" key="2">
    <citation type="submission" date="2019-09" db="EMBL/GenBank/DDBJ databases">
        <authorList>
            <person name="Jin C."/>
        </authorList>
    </citation>
    <scope>NUCLEOTIDE SEQUENCE [LARGE SCALE GENOMIC DNA]</scope>
    <source>
        <strain evidence="3 4">BN130099</strain>
    </source>
</reference>
<evidence type="ECO:0000259" key="2">
    <source>
        <dbReference type="Pfam" id="PF00561"/>
    </source>
</evidence>
<protein>
    <submittedName>
        <fullName evidence="3">Alpha/beta fold hydrolase</fullName>
    </submittedName>
</protein>
<gene>
    <name evidence="3" type="ORF">F0U44_00235</name>
</gene>
<comment type="caution">
    <text evidence="3">The sequence shown here is derived from an EMBL/GenBank/DDBJ whole genome shotgun (WGS) entry which is preliminary data.</text>
</comment>
<evidence type="ECO:0000313" key="3">
    <source>
        <dbReference type="EMBL" id="KAA1420818.1"/>
    </source>
</evidence>
<dbReference type="AlphaFoldDB" id="A0A5B1LL09"/>